<accession>A0A6P8QN41</accession>
<dbReference type="Proteomes" id="UP000515159">
    <property type="component" value="Chromosome 5"/>
</dbReference>
<dbReference type="GO" id="GO:0006955">
    <property type="term" value="P:immune response"/>
    <property type="evidence" value="ECO:0007669"/>
    <property type="project" value="TreeGrafter"/>
</dbReference>
<feature type="region of interest" description="Disordered" evidence="1">
    <location>
        <begin position="139"/>
        <end position="233"/>
    </location>
</feature>
<dbReference type="InterPro" id="IPR008359">
    <property type="entry name" value="Linker_for_activat_Tcells_prot"/>
</dbReference>
<evidence type="ECO:0000313" key="4">
    <source>
        <dbReference type="RefSeq" id="XP_033799862.1"/>
    </source>
</evidence>
<name>A0A6P8QN41_GEOSA</name>
<sequence length="233" mass="26045">MMDSVSLMWAFILVLPVILTMALCIGCRERAPTQISQSVDDYDFKPSYMSHSHTSFTVIRNPSTGMPNNFPSSLPVATSEVFLSVPCSPQAPESRRSSFTPAEVDNESVPSYENEDQKQPEDEDYINDTYISGYIDVLPDNVETPASDPEPAHELEPAGDMHSGRLSSTNTEEYENVVEQQRDSMGDSLEYVNVPEQHQVEQRSENLSFDGGSNQDSEDDTPDYENVTKKSRD</sequence>
<dbReference type="GO" id="GO:0006954">
    <property type="term" value="P:inflammatory response"/>
    <property type="evidence" value="ECO:0007669"/>
    <property type="project" value="TreeGrafter"/>
</dbReference>
<dbReference type="PANTHER" id="PTHR15586:SF0">
    <property type="entry name" value="LINKER FOR ACTIVATION OF T-CELLS FAMILY MEMBER 1"/>
    <property type="match status" value="1"/>
</dbReference>
<evidence type="ECO:0000313" key="3">
    <source>
        <dbReference type="Proteomes" id="UP000515159"/>
    </source>
</evidence>
<dbReference type="GO" id="GO:0050863">
    <property type="term" value="P:regulation of T cell activation"/>
    <property type="evidence" value="ECO:0007669"/>
    <property type="project" value="TreeGrafter"/>
</dbReference>
<keyword evidence="2" id="KW-0732">Signal</keyword>
<protein>
    <submittedName>
        <fullName evidence="4">Linker for activation of T-cells family member 1</fullName>
    </submittedName>
</protein>
<dbReference type="GO" id="GO:0019901">
    <property type="term" value="F:protein kinase binding"/>
    <property type="evidence" value="ECO:0007669"/>
    <property type="project" value="TreeGrafter"/>
</dbReference>
<gene>
    <name evidence="4" type="primary">LAT</name>
</gene>
<reference evidence="4" key="1">
    <citation type="submission" date="2025-08" db="UniProtKB">
        <authorList>
            <consortium name="RefSeq"/>
        </authorList>
    </citation>
    <scope>IDENTIFICATION</scope>
</reference>
<evidence type="ECO:0000256" key="1">
    <source>
        <dbReference type="SAM" id="MobiDB-lite"/>
    </source>
</evidence>
<dbReference type="InParanoid" id="A0A6P8QN41"/>
<feature type="chain" id="PRO_5028006598" evidence="2">
    <location>
        <begin position="23"/>
        <end position="233"/>
    </location>
</feature>
<proteinExistence type="predicted"/>
<feature type="compositionally biased region" description="Polar residues" evidence="1">
    <location>
        <begin position="205"/>
        <end position="215"/>
    </location>
</feature>
<dbReference type="GO" id="GO:0035556">
    <property type="term" value="P:intracellular signal transduction"/>
    <property type="evidence" value="ECO:0007669"/>
    <property type="project" value="TreeGrafter"/>
</dbReference>
<evidence type="ECO:0000256" key="2">
    <source>
        <dbReference type="SAM" id="SignalP"/>
    </source>
</evidence>
<organism evidence="3 4">
    <name type="scientific">Geotrypetes seraphini</name>
    <name type="common">Gaboon caecilian</name>
    <name type="synonym">Caecilia seraphini</name>
    <dbReference type="NCBI Taxonomy" id="260995"/>
    <lineage>
        <taxon>Eukaryota</taxon>
        <taxon>Metazoa</taxon>
        <taxon>Chordata</taxon>
        <taxon>Craniata</taxon>
        <taxon>Vertebrata</taxon>
        <taxon>Euteleostomi</taxon>
        <taxon>Amphibia</taxon>
        <taxon>Gymnophiona</taxon>
        <taxon>Geotrypetes</taxon>
    </lineage>
</organism>
<keyword evidence="3" id="KW-1185">Reference proteome</keyword>
<feature type="signal peptide" evidence="2">
    <location>
        <begin position="1"/>
        <end position="22"/>
    </location>
</feature>
<feature type="region of interest" description="Disordered" evidence="1">
    <location>
        <begin position="87"/>
        <end position="122"/>
    </location>
</feature>
<dbReference type="OrthoDB" id="9877893at2759"/>
<dbReference type="GeneID" id="117360285"/>
<dbReference type="RefSeq" id="XP_033799862.1">
    <property type="nucleotide sequence ID" value="XM_033943971.1"/>
</dbReference>
<dbReference type="Pfam" id="PF15234">
    <property type="entry name" value="LAT"/>
    <property type="match status" value="1"/>
</dbReference>
<dbReference type="AlphaFoldDB" id="A0A6P8QN41"/>
<dbReference type="CTD" id="27040"/>
<dbReference type="PANTHER" id="PTHR15586">
    <property type="entry name" value="LINKER FOR ACTIVATION OF T-CELLS FAMILY MEMBER 1"/>
    <property type="match status" value="1"/>
</dbReference>
<dbReference type="GO" id="GO:0001772">
    <property type="term" value="C:immunological synapse"/>
    <property type="evidence" value="ECO:0007669"/>
    <property type="project" value="TreeGrafter"/>
</dbReference>
<dbReference type="KEGG" id="gsh:117360285"/>